<evidence type="ECO:0000256" key="1">
    <source>
        <dbReference type="SAM" id="MobiDB-lite"/>
    </source>
</evidence>
<sequence>MNRWTRWWRKLTGAGHRTSRGWTSVKPDSARKRGGLPAAGGGEASGETDRRMAELVESVQSHLRRQREFQDRVAENLDRIPAALECLEHIRGQLDERRRSEEAMAARLRRSERTLNLLAVLIVVLAVMAAAGWLAMTRTPPPEPAARPSGTAEPSATRPVELFESFEGVTSPLTAEEVEYALDLDRESRSEGP</sequence>
<accession>A0A0G3EIV3</accession>
<protein>
    <submittedName>
        <fullName evidence="3">Uncharacterized protein</fullName>
    </submittedName>
</protein>
<dbReference type="STRING" id="1307763.L21SP4_02100"/>
<reference evidence="3 4" key="2">
    <citation type="journal article" date="2016" name="ISME J.">
        <title>Characterization of the first cultured representative of Verrucomicrobia subdivision 5 indicates the proposal of a novel phylum.</title>
        <authorList>
            <person name="Spring S."/>
            <person name="Bunk B."/>
            <person name="Sproer C."/>
            <person name="Schumann P."/>
            <person name="Rohde M."/>
            <person name="Tindall B.J."/>
            <person name="Klenk H.P."/>
        </authorList>
    </citation>
    <scope>NUCLEOTIDE SEQUENCE [LARGE SCALE GENOMIC DNA]</scope>
    <source>
        <strain evidence="3 4">L21-Fru-AB</strain>
    </source>
</reference>
<keyword evidence="2" id="KW-1133">Transmembrane helix</keyword>
<name>A0A0G3EIV3_9BACT</name>
<keyword evidence="2" id="KW-0472">Membrane</keyword>
<feature type="region of interest" description="Disordered" evidence="1">
    <location>
        <begin position="140"/>
        <end position="166"/>
    </location>
</feature>
<evidence type="ECO:0000256" key="2">
    <source>
        <dbReference type="SAM" id="Phobius"/>
    </source>
</evidence>
<proteinExistence type="predicted"/>
<keyword evidence="2" id="KW-0812">Transmembrane</keyword>
<dbReference type="Proteomes" id="UP000035268">
    <property type="component" value="Chromosome"/>
</dbReference>
<organism evidence="3 4">
    <name type="scientific">Kiritimatiella glycovorans</name>
    <dbReference type="NCBI Taxonomy" id="1307763"/>
    <lineage>
        <taxon>Bacteria</taxon>
        <taxon>Pseudomonadati</taxon>
        <taxon>Kiritimatiellota</taxon>
        <taxon>Kiritimatiellia</taxon>
        <taxon>Kiritimatiellales</taxon>
        <taxon>Kiritimatiellaceae</taxon>
        <taxon>Kiritimatiella</taxon>
    </lineage>
</organism>
<feature type="region of interest" description="Disordered" evidence="1">
    <location>
        <begin position="17"/>
        <end position="49"/>
    </location>
</feature>
<dbReference type="KEGG" id="vbl:L21SP4_02100"/>
<feature type="transmembrane region" description="Helical" evidence="2">
    <location>
        <begin position="114"/>
        <end position="136"/>
    </location>
</feature>
<dbReference type="RefSeq" id="WP_052882572.1">
    <property type="nucleotide sequence ID" value="NZ_CP010904.1"/>
</dbReference>
<gene>
    <name evidence="3" type="ORF">L21SP4_02100</name>
</gene>
<evidence type="ECO:0000313" key="4">
    <source>
        <dbReference type="Proteomes" id="UP000035268"/>
    </source>
</evidence>
<keyword evidence="4" id="KW-1185">Reference proteome</keyword>
<dbReference type="EMBL" id="CP010904">
    <property type="protein sequence ID" value="AKJ65332.1"/>
    <property type="molecule type" value="Genomic_DNA"/>
</dbReference>
<reference evidence="4" key="1">
    <citation type="submission" date="2015-02" db="EMBL/GenBank/DDBJ databases">
        <title>Description and complete genome sequence of the first cultured representative of the subdivision 5 of the Verrucomicrobia phylum.</title>
        <authorList>
            <person name="Spring S."/>
            <person name="Bunk B."/>
            <person name="Sproer C."/>
            <person name="Klenk H.-P."/>
        </authorList>
    </citation>
    <scope>NUCLEOTIDE SEQUENCE [LARGE SCALE GENOMIC DNA]</scope>
    <source>
        <strain evidence="4">L21-Fru-AB</strain>
    </source>
</reference>
<evidence type="ECO:0000313" key="3">
    <source>
        <dbReference type="EMBL" id="AKJ65332.1"/>
    </source>
</evidence>
<dbReference type="AlphaFoldDB" id="A0A0G3EIV3"/>